<accession>A0A9D1VPF8</accession>
<feature type="region of interest" description="Disordered" evidence="1">
    <location>
        <begin position="123"/>
        <end position="143"/>
    </location>
</feature>
<dbReference type="PANTHER" id="PTHR41878">
    <property type="entry name" value="LEXA REPRESSOR-RELATED"/>
    <property type="match status" value="1"/>
</dbReference>
<evidence type="ECO:0000256" key="1">
    <source>
        <dbReference type="SAM" id="MobiDB-lite"/>
    </source>
</evidence>
<dbReference type="PANTHER" id="PTHR41878:SF1">
    <property type="entry name" value="TNPR PROTEIN"/>
    <property type="match status" value="1"/>
</dbReference>
<dbReference type="Proteomes" id="UP000824230">
    <property type="component" value="Unassembled WGS sequence"/>
</dbReference>
<evidence type="ECO:0000259" key="2">
    <source>
        <dbReference type="Pfam" id="PF07929"/>
    </source>
</evidence>
<sequence>MGTISGKQVREIIRLYSSNNSILETARAAGLSTVKVRKILITEGLWESDTSIKIGTLLEQGLTTEEIAEILCMSVKNVQAYMPYERGIYGGDVLSPEAVRSDRYRHRMRKAASMQVVKRIKGRDKPERMEEMADKKKVGFQDSHGDSPDVLRLHLELDLQYADEEEIRILKEYGSMKKGIFRDILVPADITLHALHYAILRMFGWQNGHLHSFLLPETAFKELTEDKFCIWTQMAGVYFRFPTENYEDIYWDDDYREGESIKSWMKKKYTGPYRYKGYGEHYVPSQIEAESLLAMREEITLREFAFGAEKKPEPYKAKLKEATVDQVMHAFADLTCYELLERLPLAEILRVKGQNKIELKKIREYLDRELSKLNIKEIIEEYRNTRFRSGKKEQEFLEKYDLPVMPVTDQLIYRYDYGDGWEVLISCENAYKGDETGLWKDMNREMPDVPADKLEETVAKHRPICIQKDGIELVDDVGGISGFCEMLRTICECDMNNKEKREERENILDWAHMMGWTGRNISPKQTL</sequence>
<dbReference type="AlphaFoldDB" id="A0A9D1VPF8"/>
<dbReference type="Pfam" id="PF07929">
    <property type="entry name" value="PRiA4_ORF3"/>
    <property type="match status" value="1"/>
</dbReference>
<evidence type="ECO:0000313" key="4">
    <source>
        <dbReference type="Proteomes" id="UP000824230"/>
    </source>
</evidence>
<protein>
    <recommendedName>
        <fullName evidence="2">Plasmid pRiA4b Orf3-like domain-containing protein</fullName>
    </recommendedName>
</protein>
<reference evidence="3" key="2">
    <citation type="submission" date="2021-04" db="EMBL/GenBank/DDBJ databases">
        <authorList>
            <person name="Gilroy R."/>
        </authorList>
    </citation>
    <scope>NUCLEOTIDE SEQUENCE</scope>
    <source>
        <strain evidence="3">ChiHjej12B11-1927</strain>
    </source>
</reference>
<dbReference type="InterPro" id="IPR012912">
    <property type="entry name" value="Plasmid_pRiA4b_Orf3-like"/>
</dbReference>
<name>A0A9D1VPF8_9FIRM</name>
<feature type="domain" description="Plasmid pRiA4b Orf3-like" evidence="2">
    <location>
        <begin position="176"/>
        <end position="226"/>
    </location>
</feature>
<comment type="caution">
    <text evidence="3">The sequence shown here is derived from an EMBL/GenBank/DDBJ whole genome shotgun (WGS) entry which is preliminary data.</text>
</comment>
<proteinExistence type="predicted"/>
<dbReference type="InterPro" id="IPR024047">
    <property type="entry name" value="MM3350-like_sf"/>
</dbReference>
<dbReference type="Gene3D" id="3.10.290.30">
    <property type="entry name" value="MM3350-like"/>
    <property type="match status" value="1"/>
</dbReference>
<evidence type="ECO:0000313" key="3">
    <source>
        <dbReference type="EMBL" id="HIX38771.1"/>
    </source>
</evidence>
<organism evidence="3 4">
    <name type="scientific">Candidatus Blautia pullistercoris</name>
    <dbReference type="NCBI Taxonomy" id="2838499"/>
    <lineage>
        <taxon>Bacteria</taxon>
        <taxon>Bacillati</taxon>
        <taxon>Bacillota</taxon>
        <taxon>Clostridia</taxon>
        <taxon>Lachnospirales</taxon>
        <taxon>Lachnospiraceae</taxon>
        <taxon>Blautia</taxon>
    </lineage>
</organism>
<dbReference type="SUPFAM" id="SSF159941">
    <property type="entry name" value="MM3350-like"/>
    <property type="match status" value="2"/>
</dbReference>
<dbReference type="EMBL" id="DXFG01000298">
    <property type="protein sequence ID" value="HIX38771.1"/>
    <property type="molecule type" value="Genomic_DNA"/>
</dbReference>
<gene>
    <name evidence="3" type="ORF">H9738_13040</name>
</gene>
<reference evidence="3" key="1">
    <citation type="journal article" date="2021" name="PeerJ">
        <title>Extensive microbial diversity within the chicken gut microbiome revealed by metagenomics and culture.</title>
        <authorList>
            <person name="Gilroy R."/>
            <person name="Ravi A."/>
            <person name="Getino M."/>
            <person name="Pursley I."/>
            <person name="Horton D.L."/>
            <person name="Alikhan N.F."/>
            <person name="Baker D."/>
            <person name="Gharbi K."/>
            <person name="Hall N."/>
            <person name="Watson M."/>
            <person name="Adriaenssens E.M."/>
            <person name="Foster-Nyarko E."/>
            <person name="Jarju S."/>
            <person name="Secka A."/>
            <person name="Antonio M."/>
            <person name="Oren A."/>
            <person name="Chaudhuri R.R."/>
            <person name="La Ragione R."/>
            <person name="Hildebrand F."/>
            <person name="Pallen M.J."/>
        </authorList>
    </citation>
    <scope>NUCLEOTIDE SEQUENCE</scope>
    <source>
        <strain evidence="3">ChiHjej12B11-1927</strain>
    </source>
</reference>